<dbReference type="Pfam" id="PF14978">
    <property type="entry name" value="MRP-63"/>
    <property type="match status" value="1"/>
</dbReference>
<sequence length="115" mass="14022">MILTAACYGRFVRWKRIPGSVWGGKQRKIPLLTNSRKEAFLDELLISHQNHMYLQKPYFTEEVESATLAEEKARELQMEDRFFYDRYAEQFNRRFPTRNIEAFWDKLYKTKRYDV</sequence>
<dbReference type="GO" id="GO:0032543">
    <property type="term" value="P:mitochondrial translation"/>
    <property type="evidence" value="ECO:0007669"/>
    <property type="project" value="TreeGrafter"/>
</dbReference>
<protein>
    <submittedName>
        <fullName evidence="1">Uncharacterized protein</fullName>
    </submittedName>
</protein>
<dbReference type="PANTHER" id="PTHR14520:SF4">
    <property type="entry name" value="LARGE RIBOSOMAL SUBUNIT PROTEIN ML63"/>
    <property type="match status" value="1"/>
</dbReference>
<evidence type="ECO:0000313" key="1">
    <source>
        <dbReference type="EMBL" id="TNN14182.1"/>
    </source>
</evidence>
<comment type="caution">
    <text evidence="1">The sequence shown here is derived from an EMBL/GenBank/DDBJ whole genome shotgun (WGS) entry which is preliminary data.</text>
</comment>
<proteinExistence type="predicted"/>
<dbReference type="PANTHER" id="PTHR14520">
    <property type="entry name" value="MITOCHONDRIAL RIBOSOMAL PROTEIN 63"/>
    <property type="match status" value="1"/>
</dbReference>
<reference evidence="1 2" key="1">
    <citation type="submission" date="2019-03" db="EMBL/GenBank/DDBJ databases">
        <title>An improved genome assembly of the fluke Schistosoma japonicum.</title>
        <authorList>
            <person name="Hu W."/>
            <person name="Luo F."/>
            <person name="Yin M."/>
            <person name="Mo X."/>
            <person name="Sun C."/>
            <person name="Wu Q."/>
            <person name="Zhu B."/>
            <person name="Xiang M."/>
            <person name="Wang J."/>
            <person name="Wang Y."/>
            <person name="Zhang T."/>
            <person name="Xu B."/>
            <person name="Zheng H."/>
            <person name="Feng Z."/>
        </authorList>
    </citation>
    <scope>NUCLEOTIDE SEQUENCE [LARGE SCALE GENOMIC DNA]</scope>
    <source>
        <strain evidence="1">HuSjv2</strain>
        <tissue evidence="1">Worms</tissue>
    </source>
</reference>
<name>A0A4Z2DCF1_SCHJA</name>
<dbReference type="AlphaFoldDB" id="A0A4Z2DCF1"/>
<keyword evidence="2" id="KW-1185">Reference proteome</keyword>
<dbReference type="OrthoDB" id="6019958at2759"/>
<dbReference type="Proteomes" id="UP000311919">
    <property type="component" value="Unassembled WGS sequence"/>
</dbReference>
<gene>
    <name evidence="1" type="ORF">EWB00_002417</name>
</gene>
<dbReference type="GO" id="GO:0003735">
    <property type="term" value="F:structural constituent of ribosome"/>
    <property type="evidence" value="ECO:0007669"/>
    <property type="project" value="TreeGrafter"/>
</dbReference>
<dbReference type="GO" id="GO:0005761">
    <property type="term" value="C:mitochondrial ribosome"/>
    <property type="evidence" value="ECO:0007669"/>
    <property type="project" value="InterPro"/>
</dbReference>
<organism evidence="1 2">
    <name type="scientific">Schistosoma japonicum</name>
    <name type="common">Blood fluke</name>
    <dbReference type="NCBI Taxonomy" id="6182"/>
    <lineage>
        <taxon>Eukaryota</taxon>
        <taxon>Metazoa</taxon>
        <taxon>Spiralia</taxon>
        <taxon>Lophotrochozoa</taxon>
        <taxon>Platyhelminthes</taxon>
        <taxon>Trematoda</taxon>
        <taxon>Digenea</taxon>
        <taxon>Strigeidida</taxon>
        <taxon>Schistosomatoidea</taxon>
        <taxon>Schistosomatidae</taxon>
        <taxon>Schistosoma</taxon>
    </lineage>
</organism>
<accession>A0A4Z2DCF1</accession>
<dbReference type="InterPro" id="IPR016576">
    <property type="entry name" value="Ribosomal_mL63"/>
</dbReference>
<dbReference type="EMBL" id="SKCS01000180">
    <property type="protein sequence ID" value="TNN14182.1"/>
    <property type="molecule type" value="Genomic_DNA"/>
</dbReference>
<evidence type="ECO:0000313" key="2">
    <source>
        <dbReference type="Proteomes" id="UP000311919"/>
    </source>
</evidence>